<keyword evidence="1" id="KW-1133">Transmembrane helix</keyword>
<name>A0ABT7WB30_9FLAO</name>
<keyword evidence="3" id="KW-1185">Reference proteome</keyword>
<evidence type="ECO:0000313" key="2">
    <source>
        <dbReference type="EMBL" id="MDM9630126.1"/>
    </source>
</evidence>
<feature type="transmembrane region" description="Helical" evidence="1">
    <location>
        <begin position="352"/>
        <end position="378"/>
    </location>
</feature>
<protein>
    <recommendedName>
        <fullName evidence="4">FtsX-like permease family protein</fullName>
    </recommendedName>
</protein>
<organism evidence="2 3">
    <name type="scientific">Robiginitalea aurantiaca</name>
    <dbReference type="NCBI Taxonomy" id="3056915"/>
    <lineage>
        <taxon>Bacteria</taxon>
        <taxon>Pseudomonadati</taxon>
        <taxon>Bacteroidota</taxon>
        <taxon>Flavobacteriia</taxon>
        <taxon>Flavobacteriales</taxon>
        <taxon>Flavobacteriaceae</taxon>
        <taxon>Robiginitalea</taxon>
    </lineage>
</organism>
<accession>A0ABT7WB30</accession>
<evidence type="ECO:0000256" key="1">
    <source>
        <dbReference type="SAM" id="Phobius"/>
    </source>
</evidence>
<keyword evidence="1" id="KW-0472">Membrane</keyword>
<dbReference type="Proteomes" id="UP001174839">
    <property type="component" value="Unassembled WGS sequence"/>
</dbReference>
<evidence type="ECO:0000313" key="3">
    <source>
        <dbReference type="Proteomes" id="UP001174839"/>
    </source>
</evidence>
<feature type="transmembrane region" description="Helical" evidence="1">
    <location>
        <begin position="20"/>
        <end position="40"/>
    </location>
</feature>
<dbReference type="PANTHER" id="PTHR43738:SF2">
    <property type="entry name" value="ABC TRANSPORTER PERMEASE"/>
    <property type="match status" value="1"/>
</dbReference>
<evidence type="ECO:0008006" key="4">
    <source>
        <dbReference type="Google" id="ProtNLM"/>
    </source>
</evidence>
<comment type="caution">
    <text evidence="2">The sequence shown here is derived from an EMBL/GenBank/DDBJ whole genome shotgun (WGS) entry which is preliminary data.</text>
</comment>
<sequence length="392" mass="43046">MKQIFFLAWSYIKYYWVKSLFLLLAISLVIFIPLALDLLAEQGSEKLRERAVATPLVLGTRGSATELCLSSLYFKASKLEGIAFSQMKALQQDGLARTIPLQLEYKVKDQPIVGTTQEYFAFRELRFAEGRPMALLGECVLGAKAARVLNVKVGGYVISSPAGAFDVAGSFPLKMSVVGILDPTQTPDDDAVFTDVKTTWVISGKAHGHQDLDVQTADSLLLTRSSKGVVASPAVLSYTEITPENIGSFHFHGNPDAYQISAVIAIPEDKKSELMLRGRYQQGDRDVQLVVPEQVIDELVGTVVTIRNLLVIAAFSIGMATLLITTLVFLLSIQLRRRELTTMNYIGAARGVIRGILLTEIILVIGISLLLALFYTLILHQLGIPLLENYLD</sequence>
<dbReference type="RefSeq" id="WP_289723489.1">
    <property type="nucleotide sequence ID" value="NZ_JAUDUY010000001.1"/>
</dbReference>
<dbReference type="PANTHER" id="PTHR43738">
    <property type="entry name" value="ABC TRANSPORTER, MEMBRANE PROTEIN"/>
    <property type="match status" value="1"/>
</dbReference>
<gene>
    <name evidence="2" type="ORF">QU605_01495</name>
</gene>
<dbReference type="InterPro" id="IPR051125">
    <property type="entry name" value="ABC-4/HrtB_transporter"/>
</dbReference>
<proteinExistence type="predicted"/>
<feature type="transmembrane region" description="Helical" evidence="1">
    <location>
        <begin position="309"/>
        <end position="331"/>
    </location>
</feature>
<keyword evidence="1" id="KW-0812">Transmembrane</keyword>
<reference evidence="2" key="1">
    <citation type="submission" date="2023-06" db="EMBL/GenBank/DDBJ databases">
        <title>Robiginitalea aurantiacus sp. nov. and Algoriphagus sediminis sp. nov., isolated from coastal sediment.</title>
        <authorList>
            <person name="Zhou Z.Y."/>
            <person name="An J."/>
            <person name="Jia Y.W."/>
            <person name="Du Z.J."/>
        </authorList>
    </citation>
    <scope>NUCLEOTIDE SEQUENCE</scope>
    <source>
        <strain evidence="2">M39</strain>
    </source>
</reference>
<dbReference type="EMBL" id="JAUDUY010000001">
    <property type="protein sequence ID" value="MDM9630126.1"/>
    <property type="molecule type" value="Genomic_DNA"/>
</dbReference>